<keyword evidence="2" id="KW-1185">Reference proteome</keyword>
<evidence type="ECO:0000313" key="1">
    <source>
        <dbReference type="EMBL" id="GAA5509201.1"/>
    </source>
</evidence>
<accession>A0ABP9VWJ6</accession>
<dbReference type="EMBL" id="BAABRO010000012">
    <property type="protein sequence ID" value="GAA5509201.1"/>
    <property type="molecule type" value="Genomic_DNA"/>
</dbReference>
<organism evidence="1 2">
    <name type="scientific">Novipirellula caenicola</name>
    <dbReference type="NCBI Taxonomy" id="1536901"/>
    <lineage>
        <taxon>Bacteria</taxon>
        <taxon>Pseudomonadati</taxon>
        <taxon>Planctomycetota</taxon>
        <taxon>Planctomycetia</taxon>
        <taxon>Pirellulales</taxon>
        <taxon>Pirellulaceae</taxon>
        <taxon>Novipirellula</taxon>
    </lineage>
</organism>
<sequence length="37" mass="4348">MLLSQEPSQSVTPDGDGLVTDFFKRKDRKYRKKLSLY</sequence>
<name>A0ABP9VWJ6_9BACT</name>
<proteinExistence type="predicted"/>
<protein>
    <submittedName>
        <fullName evidence="1">Uncharacterized protein</fullName>
    </submittedName>
</protein>
<dbReference type="Proteomes" id="UP001416858">
    <property type="component" value="Unassembled WGS sequence"/>
</dbReference>
<evidence type="ECO:0000313" key="2">
    <source>
        <dbReference type="Proteomes" id="UP001416858"/>
    </source>
</evidence>
<comment type="caution">
    <text evidence="1">The sequence shown here is derived from an EMBL/GenBank/DDBJ whole genome shotgun (WGS) entry which is preliminary data.</text>
</comment>
<gene>
    <name evidence="1" type="ORF">Rcae01_04699</name>
</gene>
<reference evidence="1 2" key="1">
    <citation type="submission" date="2024-02" db="EMBL/GenBank/DDBJ databases">
        <title>Rhodopirellula caenicola NBRC 110016.</title>
        <authorList>
            <person name="Ichikawa N."/>
            <person name="Katano-Makiyama Y."/>
            <person name="Hidaka K."/>
        </authorList>
    </citation>
    <scope>NUCLEOTIDE SEQUENCE [LARGE SCALE GENOMIC DNA]</scope>
    <source>
        <strain evidence="1 2">NBRC 110016</strain>
    </source>
</reference>